<evidence type="ECO:0000256" key="1">
    <source>
        <dbReference type="SAM" id="MobiDB-lite"/>
    </source>
</evidence>
<dbReference type="Pfam" id="PF00626">
    <property type="entry name" value="Gelsolin"/>
    <property type="match status" value="1"/>
</dbReference>
<evidence type="ECO:0000313" key="3">
    <source>
        <dbReference type="EMBL" id="KAF2317193.1"/>
    </source>
</evidence>
<feature type="compositionally biased region" description="Polar residues" evidence="1">
    <location>
        <begin position="1"/>
        <end position="13"/>
    </location>
</feature>
<accession>A0A6A6MYF4</accession>
<dbReference type="GO" id="GO:0051015">
    <property type="term" value="F:actin filament binding"/>
    <property type="evidence" value="ECO:0007669"/>
    <property type="project" value="InterPro"/>
</dbReference>
<dbReference type="InterPro" id="IPR029006">
    <property type="entry name" value="ADF-H/Gelsolin-like_dom_sf"/>
</dbReference>
<reference evidence="3 4" key="1">
    <citation type="journal article" date="2020" name="Mol. Plant">
        <title>The Chromosome-Based Rubber Tree Genome Provides New Insights into Spurge Genome Evolution and Rubber Biosynthesis.</title>
        <authorList>
            <person name="Liu J."/>
            <person name="Shi C."/>
            <person name="Shi C.C."/>
            <person name="Li W."/>
            <person name="Zhang Q.J."/>
            <person name="Zhang Y."/>
            <person name="Li K."/>
            <person name="Lu H.F."/>
            <person name="Shi C."/>
            <person name="Zhu S.T."/>
            <person name="Xiao Z.Y."/>
            <person name="Nan H."/>
            <person name="Yue Y."/>
            <person name="Zhu X.G."/>
            <person name="Wu Y."/>
            <person name="Hong X.N."/>
            <person name="Fan G.Y."/>
            <person name="Tong Y."/>
            <person name="Zhang D."/>
            <person name="Mao C.L."/>
            <person name="Liu Y.L."/>
            <person name="Hao S.J."/>
            <person name="Liu W.Q."/>
            <person name="Lv M.Q."/>
            <person name="Zhang H.B."/>
            <person name="Liu Y."/>
            <person name="Hu-Tang G.R."/>
            <person name="Wang J.P."/>
            <person name="Wang J.H."/>
            <person name="Sun Y.H."/>
            <person name="Ni S.B."/>
            <person name="Chen W.B."/>
            <person name="Zhang X.C."/>
            <person name="Jiao Y.N."/>
            <person name="Eichler E.E."/>
            <person name="Li G.H."/>
            <person name="Liu X."/>
            <person name="Gao L.Z."/>
        </authorList>
    </citation>
    <scope>NUCLEOTIDE SEQUENCE [LARGE SCALE GENOMIC DNA]</scope>
    <source>
        <strain evidence="4">cv. GT1</strain>
        <tissue evidence="3">Leaf</tissue>
    </source>
</reference>
<dbReference type="InterPro" id="IPR007122">
    <property type="entry name" value="Villin/Gelsolin"/>
</dbReference>
<proteinExistence type="predicted"/>
<dbReference type="Proteomes" id="UP000467840">
    <property type="component" value="Chromosome 6"/>
</dbReference>
<dbReference type="GO" id="GO:0051014">
    <property type="term" value="P:actin filament severing"/>
    <property type="evidence" value="ECO:0007669"/>
    <property type="project" value="TreeGrafter"/>
</dbReference>
<comment type="caution">
    <text evidence="3">The sequence shown here is derived from an EMBL/GenBank/DDBJ whole genome shotgun (WGS) entry which is preliminary data.</text>
</comment>
<dbReference type="AlphaFoldDB" id="A0A6A6MYF4"/>
<feature type="region of interest" description="Disordered" evidence="1">
    <location>
        <begin position="1"/>
        <end position="22"/>
    </location>
</feature>
<sequence length="147" mass="16698">MLPNVSQPNVQSKPQKEGSESEQFWDLLGGKTEYPSQKIGREAERDPHLFSSTFSKVLLHGCNFSLLLQVAEIYNFTQDDLMTEDVFIFDCHSEIFVWVGQQVDTKSKMNALTIGEPDGCLKWDAAQLILLFDSYASMKFDLARPLD</sequence>
<keyword evidence="4" id="KW-1185">Reference proteome</keyword>
<dbReference type="PANTHER" id="PTHR11977">
    <property type="entry name" value="VILLIN"/>
    <property type="match status" value="1"/>
</dbReference>
<dbReference type="Gene3D" id="3.40.20.10">
    <property type="entry name" value="Severin"/>
    <property type="match status" value="1"/>
</dbReference>
<organism evidence="3 4">
    <name type="scientific">Hevea brasiliensis</name>
    <name type="common">Para rubber tree</name>
    <name type="synonym">Siphonia brasiliensis</name>
    <dbReference type="NCBI Taxonomy" id="3981"/>
    <lineage>
        <taxon>Eukaryota</taxon>
        <taxon>Viridiplantae</taxon>
        <taxon>Streptophyta</taxon>
        <taxon>Embryophyta</taxon>
        <taxon>Tracheophyta</taxon>
        <taxon>Spermatophyta</taxon>
        <taxon>Magnoliopsida</taxon>
        <taxon>eudicotyledons</taxon>
        <taxon>Gunneridae</taxon>
        <taxon>Pentapetalae</taxon>
        <taxon>rosids</taxon>
        <taxon>fabids</taxon>
        <taxon>Malpighiales</taxon>
        <taxon>Euphorbiaceae</taxon>
        <taxon>Crotonoideae</taxon>
        <taxon>Micrandreae</taxon>
        <taxon>Hevea</taxon>
    </lineage>
</organism>
<protein>
    <recommendedName>
        <fullName evidence="2">Gelsolin-like domain-containing protein</fullName>
    </recommendedName>
</protein>
<feature type="domain" description="Gelsolin-like" evidence="2">
    <location>
        <begin position="71"/>
        <end position="104"/>
    </location>
</feature>
<dbReference type="SUPFAM" id="SSF55753">
    <property type="entry name" value="Actin depolymerizing proteins"/>
    <property type="match status" value="1"/>
</dbReference>
<dbReference type="PANTHER" id="PTHR11977:SF138">
    <property type="entry name" value="VILLIN-4"/>
    <property type="match status" value="1"/>
</dbReference>
<gene>
    <name evidence="3" type="ORF">GH714_016147</name>
</gene>
<dbReference type="PRINTS" id="PR00597">
    <property type="entry name" value="GELSOLIN"/>
</dbReference>
<evidence type="ECO:0000313" key="4">
    <source>
        <dbReference type="Proteomes" id="UP000467840"/>
    </source>
</evidence>
<name>A0A6A6MYF4_HEVBR</name>
<dbReference type="EMBL" id="JAAGAX010000004">
    <property type="protein sequence ID" value="KAF2317193.1"/>
    <property type="molecule type" value="Genomic_DNA"/>
</dbReference>
<evidence type="ECO:0000259" key="2">
    <source>
        <dbReference type="Pfam" id="PF00626"/>
    </source>
</evidence>
<dbReference type="InterPro" id="IPR007123">
    <property type="entry name" value="Gelsolin-like_dom"/>
</dbReference>